<evidence type="ECO:0000256" key="1">
    <source>
        <dbReference type="SAM" id="MobiDB-lite"/>
    </source>
</evidence>
<feature type="region of interest" description="Disordered" evidence="1">
    <location>
        <begin position="734"/>
        <end position="762"/>
    </location>
</feature>
<comment type="caution">
    <text evidence="2">The sequence shown here is derived from an EMBL/GenBank/DDBJ whole genome shotgun (WGS) entry which is preliminary data.</text>
</comment>
<evidence type="ECO:0008006" key="4">
    <source>
        <dbReference type="Google" id="ProtNLM"/>
    </source>
</evidence>
<accession>A0AAV7X648</accession>
<keyword evidence="3" id="KW-1185">Reference proteome</keyword>
<evidence type="ECO:0000313" key="3">
    <source>
        <dbReference type="Proteomes" id="UP001075354"/>
    </source>
</evidence>
<dbReference type="SUPFAM" id="SSF50978">
    <property type="entry name" value="WD40 repeat-like"/>
    <property type="match status" value="1"/>
</dbReference>
<dbReference type="SMART" id="SM00320">
    <property type="entry name" value="WD40"/>
    <property type="match status" value="3"/>
</dbReference>
<dbReference type="PANTHER" id="PTHR23287:SF16">
    <property type="entry name" value="TECTONIN BETA-PROPELLER REPEAT-CONTAINING PROTEIN 2"/>
    <property type="match status" value="1"/>
</dbReference>
<feature type="compositionally biased region" description="Polar residues" evidence="1">
    <location>
        <begin position="685"/>
        <end position="695"/>
    </location>
</feature>
<proteinExistence type="predicted"/>
<dbReference type="Proteomes" id="UP001075354">
    <property type="component" value="Chromosome 15"/>
</dbReference>
<gene>
    <name evidence="2" type="ORF">ONE63_004145</name>
</gene>
<feature type="region of interest" description="Disordered" evidence="1">
    <location>
        <begin position="516"/>
        <end position="599"/>
    </location>
</feature>
<dbReference type="GO" id="GO:0032527">
    <property type="term" value="P:protein exit from endoplasmic reticulum"/>
    <property type="evidence" value="ECO:0007669"/>
    <property type="project" value="TreeGrafter"/>
</dbReference>
<feature type="compositionally biased region" description="Polar residues" evidence="1">
    <location>
        <begin position="532"/>
        <end position="545"/>
    </location>
</feature>
<name>A0AAV7X648_9NEOP</name>
<feature type="compositionally biased region" description="Low complexity" evidence="1">
    <location>
        <begin position="744"/>
        <end position="755"/>
    </location>
</feature>
<evidence type="ECO:0000313" key="2">
    <source>
        <dbReference type="EMBL" id="KAJ1519907.1"/>
    </source>
</evidence>
<dbReference type="InterPro" id="IPR015943">
    <property type="entry name" value="WD40/YVTN_repeat-like_dom_sf"/>
</dbReference>
<feature type="compositionally biased region" description="Polar residues" evidence="1">
    <location>
        <begin position="560"/>
        <end position="581"/>
    </location>
</feature>
<dbReference type="Gene3D" id="2.130.10.10">
    <property type="entry name" value="YVTN repeat-like/Quinoprotein amine dehydrogenase"/>
    <property type="match status" value="1"/>
</dbReference>
<dbReference type="InterPro" id="IPR001680">
    <property type="entry name" value="WD40_rpt"/>
</dbReference>
<protein>
    <recommendedName>
        <fullName evidence="4">WD repeat-containing protein CG11141</fullName>
    </recommendedName>
</protein>
<dbReference type="AlphaFoldDB" id="A0AAV7X648"/>
<organism evidence="2 3">
    <name type="scientific">Megalurothrips usitatus</name>
    <name type="common">bean blossom thrips</name>
    <dbReference type="NCBI Taxonomy" id="439358"/>
    <lineage>
        <taxon>Eukaryota</taxon>
        <taxon>Metazoa</taxon>
        <taxon>Ecdysozoa</taxon>
        <taxon>Arthropoda</taxon>
        <taxon>Hexapoda</taxon>
        <taxon>Insecta</taxon>
        <taxon>Pterygota</taxon>
        <taxon>Neoptera</taxon>
        <taxon>Paraneoptera</taxon>
        <taxon>Thysanoptera</taxon>
        <taxon>Terebrantia</taxon>
        <taxon>Thripoidea</taxon>
        <taxon>Thripidae</taxon>
        <taxon>Megalurothrips</taxon>
    </lineage>
</organism>
<dbReference type="InterPro" id="IPR036322">
    <property type="entry name" value="WD40_repeat_dom_sf"/>
</dbReference>
<dbReference type="EMBL" id="JAPTSV010000015">
    <property type="protein sequence ID" value="KAJ1519907.1"/>
    <property type="molecule type" value="Genomic_DNA"/>
</dbReference>
<dbReference type="GO" id="GO:0005737">
    <property type="term" value="C:cytoplasm"/>
    <property type="evidence" value="ECO:0007669"/>
    <property type="project" value="GOC"/>
</dbReference>
<feature type="region of interest" description="Disordered" evidence="1">
    <location>
        <begin position="672"/>
        <end position="695"/>
    </location>
</feature>
<sequence>MVDPSSEDDGALREWAPLSTLLSQIPPKAQRGLFTGDLNLTCIAALPDYLAIGTNHGLVYWYNRLTNELQRLRCENTVCAITCVAVTSTVDYMIAAGTSNGIVTVFLVPKASPDNIPELFKTNSKKQVERYTVADLHSAPISAVEWSQNGMKLFSGDQKGTVVLTEIDFYMHLSKSAELLNEKYEVVQLSYNSSNQLLLVSTLYRTILCHRDTNDGAWKVSQVGNKERKTLGKMGAVFFNNPENPRAPVAYCSRPGLRLWAANKDGVVEKTLMFKDSVQGQLPLIPLLNPTKSRKRQPQGEPQLGPVLMFKDNLIVTSTAEALLVLDPHTIRVVAALYDVQKISALCVSKSEIFILEGERHLMRIGFTPEDIPITSMAESTSTKSGALANQFLELTAKLKDTSITSVIPIKKLSPIFSPTKSSGSSDGEQISECMEVQELPPVLSLAALDPGACEGLPELRVSDSALAPKTLEKDVYTNRYQFPVFFFFSVSLSSDLLDQIAKEQFEDIVFQPKRRTKKNRNKRSGAPAGTESGSDTTSVVSATSENDELLSSERLDASSEWSNISMNTSRRSSVDTSQKNENGKGKPGPSSREENFSSWNEDLSKALEGSLDKPLVKSSPEEGLKTETFSATNSFNLEHCNEDAIRDALAIKERLLAKKYNLEAELGITFDEDSTPDDCKPEETSSQPLGNSNAAKECIADTSLVEGSEENTLQSLSGVDSLRSISDSSECFHDSTLSYGPPSGSSQLTSQHSSLDLEIPS</sequence>
<dbReference type="PANTHER" id="PTHR23287">
    <property type="entry name" value="RUBY-EYE2-LIKE PROTEIN"/>
    <property type="match status" value="1"/>
</dbReference>
<reference evidence="2" key="1">
    <citation type="submission" date="2022-12" db="EMBL/GenBank/DDBJ databases">
        <title>Chromosome-level genome assembly of the bean flower thrips Megalurothrips usitatus.</title>
        <authorList>
            <person name="Ma L."/>
            <person name="Liu Q."/>
            <person name="Li H."/>
            <person name="Cai W."/>
        </authorList>
    </citation>
    <scope>NUCLEOTIDE SEQUENCE</scope>
    <source>
        <strain evidence="2">Cailab_2022a</strain>
    </source>
</reference>